<name>A0ABZ1I2H3_9PSEU</name>
<proteinExistence type="predicted"/>
<keyword evidence="2" id="KW-1185">Reference proteome</keyword>
<evidence type="ECO:0000313" key="1">
    <source>
        <dbReference type="EMBL" id="WSE28576.1"/>
    </source>
</evidence>
<dbReference type="RefSeq" id="WP_326567575.1">
    <property type="nucleotide sequence ID" value="NZ_CP142149.1"/>
</dbReference>
<protein>
    <submittedName>
        <fullName evidence="1">Uncharacterized protein</fullName>
    </submittedName>
</protein>
<accession>A0ABZ1I2H3</accession>
<dbReference type="Proteomes" id="UP001330812">
    <property type="component" value="Chromosome"/>
</dbReference>
<sequence>MQRSRIAVEAARIRVTEAPAADVRRRKSWLVVEAWTVVDREAA</sequence>
<gene>
    <name evidence="1" type="ORF">VSH64_37985</name>
</gene>
<evidence type="ECO:0000313" key="2">
    <source>
        <dbReference type="Proteomes" id="UP001330812"/>
    </source>
</evidence>
<organism evidence="1 2">
    <name type="scientific">Amycolatopsis rhabdoformis</name>
    <dbReference type="NCBI Taxonomy" id="1448059"/>
    <lineage>
        <taxon>Bacteria</taxon>
        <taxon>Bacillati</taxon>
        <taxon>Actinomycetota</taxon>
        <taxon>Actinomycetes</taxon>
        <taxon>Pseudonocardiales</taxon>
        <taxon>Pseudonocardiaceae</taxon>
        <taxon>Amycolatopsis</taxon>
    </lineage>
</organism>
<dbReference type="EMBL" id="CP142149">
    <property type="protein sequence ID" value="WSE28576.1"/>
    <property type="molecule type" value="Genomic_DNA"/>
</dbReference>
<reference evidence="1 2" key="1">
    <citation type="journal article" date="2015" name="Int. J. Syst. Evol. Microbiol.">
        <title>Amycolatopsis rhabdoformis sp. nov., an actinomycete isolated from a tropical forest soil.</title>
        <authorList>
            <person name="Souza W.R."/>
            <person name="Silva R.E."/>
            <person name="Goodfellow M."/>
            <person name="Busarakam K."/>
            <person name="Figueiro F.S."/>
            <person name="Ferreira D."/>
            <person name="Rodrigues-Filho E."/>
            <person name="Moraes L.A.B."/>
            <person name="Zucchi T.D."/>
        </authorList>
    </citation>
    <scope>NUCLEOTIDE SEQUENCE [LARGE SCALE GENOMIC DNA]</scope>
    <source>
        <strain evidence="1 2">NCIMB 14900</strain>
    </source>
</reference>